<organism evidence="1 2">
    <name type="scientific">Acrobeloides nanus</name>
    <dbReference type="NCBI Taxonomy" id="290746"/>
    <lineage>
        <taxon>Eukaryota</taxon>
        <taxon>Metazoa</taxon>
        <taxon>Ecdysozoa</taxon>
        <taxon>Nematoda</taxon>
        <taxon>Chromadorea</taxon>
        <taxon>Rhabditida</taxon>
        <taxon>Tylenchina</taxon>
        <taxon>Cephalobomorpha</taxon>
        <taxon>Cephaloboidea</taxon>
        <taxon>Cephalobidae</taxon>
        <taxon>Acrobeloides</taxon>
    </lineage>
</organism>
<name>A0A914C7Q7_9BILA</name>
<dbReference type="AlphaFoldDB" id="A0A914C7Q7"/>
<dbReference type="InterPro" id="IPR040128">
    <property type="entry name" value="T25E4.2-like"/>
</dbReference>
<protein>
    <submittedName>
        <fullName evidence="2">Uncharacterized protein</fullName>
    </submittedName>
</protein>
<sequence>MINLISTGQYKMITHTLNYETNWYFSDLRQSNDPHFLALREALKNNPILIVENASVALTYLEQGGYIYASQQDSSLIPYIQGKCDLYYFSEGLRKAGF</sequence>
<evidence type="ECO:0000313" key="1">
    <source>
        <dbReference type="Proteomes" id="UP000887540"/>
    </source>
</evidence>
<reference evidence="2" key="1">
    <citation type="submission" date="2022-11" db="UniProtKB">
        <authorList>
            <consortium name="WormBaseParasite"/>
        </authorList>
    </citation>
    <scope>IDENTIFICATION</scope>
</reference>
<dbReference type="WBParaSite" id="ACRNAN_Path_513.g1943.t1">
    <property type="protein sequence ID" value="ACRNAN_Path_513.g1943.t1"/>
    <property type="gene ID" value="ACRNAN_Path_513.g1943"/>
</dbReference>
<proteinExistence type="predicted"/>
<dbReference type="Proteomes" id="UP000887540">
    <property type="component" value="Unplaced"/>
</dbReference>
<dbReference type="PANTHER" id="PTHR22714">
    <property type="entry name" value="PROTEIN CBG02446-RELATED"/>
    <property type="match status" value="1"/>
</dbReference>
<keyword evidence="1" id="KW-1185">Reference proteome</keyword>
<dbReference type="PANTHER" id="PTHR22714:SF7">
    <property type="entry name" value="SOLUTE-BINDING PROTEIN FAMILY 3_N-TERMINAL DOMAIN-CONTAINING PROTEIN"/>
    <property type="match status" value="1"/>
</dbReference>
<evidence type="ECO:0000313" key="2">
    <source>
        <dbReference type="WBParaSite" id="ACRNAN_Path_513.g1943.t1"/>
    </source>
</evidence>
<accession>A0A914C7Q7</accession>